<evidence type="ECO:0000313" key="2">
    <source>
        <dbReference type="Proteomes" id="UP001302257"/>
    </source>
</evidence>
<sequence>MHKKIVVVQRRMTHYRLAFFESLRQQMTERGLELVLAYGVGTAEEQGKNDSAEIAWAHKLATKYFWGGRICYQPLKSVCNQAEMLVIALENKLVCNLWHQFAPVPYKVALWGHGANLQGNPGSWREKFKRRVARRADWWFGYTEHSRPLIAQSGFPADRITVLNNAIDTAEMRSQFESITPSELANWRAAQKIGNGLLGIFLGSFYQEKRLEFLFEAAGAMRSQVPDFELLLVGAGPQKSLVEDFCAKHEWAHFGGMLKGRDKVLALASATVMLNPGLVGLGILDSFVCEVPMLTTDCGLHSPEIVYLEPGVNGLMTTNCLDDYVRQAIALLTDPARLNAMKLGCRKSGGEYTVENMARNFADGVERCLKVGDPK</sequence>
<dbReference type="EC" id="2.4.-.-" evidence="1"/>
<dbReference type="PANTHER" id="PTHR45947:SF3">
    <property type="entry name" value="SULFOQUINOVOSYL TRANSFERASE SQD2"/>
    <property type="match status" value="1"/>
</dbReference>
<keyword evidence="2" id="KW-1185">Reference proteome</keyword>
<accession>A0ABZ0B326</accession>
<dbReference type="Gene3D" id="3.40.50.2000">
    <property type="entry name" value="Glycogen Phosphorylase B"/>
    <property type="match status" value="2"/>
</dbReference>
<keyword evidence="1" id="KW-0808">Transferase</keyword>
<dbReference type="InterPro" id="IPR050194">
    <property type="entry name" value="Glycosyltransferase_grp1"/>
</dbReference>
<dbReference type="CDD" id="cd03801">
    <property type="entry name" value="GT4_PimA-like"/>
    <property type="match status" value="1"/>
</dbReference>
<name>A0ABZ0B326_9BURK</name>
<protein>
    <submittedName>
        <fullName evidence="1">Glycosyltransferase family 4 protein</fullName>
        <ecNumber evidence="1">2.4.-.-</ecNumber>
    </submittedName>
</protein>
<dbReference type="GO" id="GO:0016757">
    <property type="term" value="F:glycosyltransferase activity"/>
    <property type="evidence" value="ECO:0007669"/>
    <property type="project" value="UniProtKB-KW"/>
</dbReference>
<dbReference type="EMBL" id="CP132507">
    <property type="protein sequence ID" value="WNO06248.1"/>
    <property type="molecule type" value="Genomic_DNA"/>
</dbReference>
<dbReference type="SUPFAM" id="SSF53756">
    <property type="entry name" value="UDP-Glycosyltransferase/glycogen phosphorylase"/>
    <property type="match status" value="1"/>
</dbReference>
<dbReference type="PANTHER" id="PTHR45947">
    <property type="entry name" value="SULFOQUINOVOSYL TRANSFERASE SQD2"/>
    <property type="match status" value="1"/>
</dbReference>
<organism evidence="1 2">
    <name type="scientific">Rhodoferax mekongensis</name>
    <dbReference type="NCBI Taxonomy" id="3068341"/>
    <lineage>
        <taxon>Bacteria</taxon>
        <taxon>Pseudomonadati</taxon>
        <taxon>Pseudomonadota</taxon>
        <taxon>Betaproteobacteria</taxon>
        <taxon>Burkholderiales</taxon>
        <taxon>Comamonadaceae</taxon>
        <taxon>Rhodoferax</taxon>
    </lineage>
</organism>
<gene>
    <name evidence="1" type="ORF">RAN89_07420</name>
</gene>
<evidence type="ECO:0000313" key="1">
    <source>
        <dbReference type="EMBL" id="WNO06248.1"/>
    </source>
</evidence>
<dbReference type="Pfam" id="PF13692">
    <property type="entry name" value="Glyco_trans_1_4"/>
    <property type="match status" value="1"/>
</dbReference>
<dbReference type="RefSeq" id="WP_313868961.1">
    <property type="nucleotide sequence ID" value="NZ_CP132507.1"/>
</dbReference>
<proteinExistence type="predicted"/>
<dbReference type="Proteomes" id="UP001302257">
    <property type="component" value="Chromosome"/>
</dbReference>
<reference evidence="1 2" key="1">
    <citation type="submission" date="2023-08" db="EMBL/GenBank/DDBJ databases">
        <title>Rhodoferax potami sp. nov. and Rhodoferax mekongensis sp. nov., isolated from the Mekong River in Thailand.</title>
        <authorList>
            <person name="Kitikhun S."/>
            <person name="Charoenyingcharoen P."/>
            <person name="Siriarchawattana P."/>
            <person name="Likhitrattanapisal S."/>
            <person name="Nilsakha T."/>
            <person name="Chanpet A."/>
            <person name="Rattanawaree P."/>
            <person name="Ingsriswang S."/>
        </authorList>
    </citation>
    <scope>NUCLEOTIDE SEQUENCE [LARGE SCALE GENOMIC DNA]</scope>
    <source>
        <strain evidence="1 2">TBRC 17307</strain>
    </source>
</reference>
<keyword evidence="1" id="KW-0328">Glycosyltransferase</keyword>